<dbReference type="Proteomes" id="UP001222325">
    <property type="component" value="Unassembled WGS sequence"/>
</dbReference>
<feature type="transmembrane region" description="Helical" evidence="1">
    <location>
        <begin position="43"/>
        <end position="60"/>
    </location>
</feature>
<gene>
    <name evidence="2" type="ORF">B0H15DRAFT_767427</name>
</gene>
<reference evidence="2" key="1">
    <citation type="submission" date="2023-03" db="EMBL/GenBank/DDBJ databases">
        <title>Massive genome expansion in bonnet fungi (Mycena s.s.) driven by repeated elements and novel gene families across ecological guilds.</title>
        <authorList>
            <consortium name="Lawrence Berkeley National Laboratory"/>
            <person name="Harder C.B."/>
            <person name="Miyauchi S."/>
            <person name="Viragh M."/>
            <person name="Kuo A."/>
            <person name="Thoen E."/>
            <person name="Andreopoulos B."/>
            <person name="Lu D."/>
            <person name="Skrede I."/>
            <person name="Drula E."/>
            <person name="Henrissat B."/>
            <person name="Morin E."/>
            <person name="Kohler A."/>
            <person name="Barry K."/>
            <person name="LaButti K."/>
            <person name="Morin E."/>
            <person name="Salamov A."/>
            <person name="Lipzen A."/>
            <person name="Mereny Z."/>
            <person name="Hegedus B."/>
            <person name="Baldrian P."/>
            <person name="Stursova M."/>
            <person name="Weitz H."/>
            <person name="Taylor A."/>
            <person name="Grigoriev I.V."/>
            <person name="Nagy L.G."/>
            <person name="Martin F."/>
            <person name="Kauserud H."/>
        </authorList>
    </citation>
    <scope>NUCLEOTIDE SEQUENCE</scope>
    <source>
        <strain evidence="2">CBHHK173m</strain>
    </source>
</reference>
<proteinExistence type="predicted"/>
<evidence type="ECO:0000313" key="3">
    <source>
        <dbReference type="Proteomes" id="UP001222325"/>
    </source>
</evidence>
<comment type="caution">
    <text evidence="2">The sequence shown here is derived from an EMBL/GenBank/DDBJ whole genome shotgun (WGS) entry which is preliminary data.</text>
</comment>
<organism evidence="2 3">
    <name type="scientific">Mycena belliarum</name>
    <dbReference type="NCBI Taxonomy" id="1033014"/>
    <lineage>
        <taxon>Eukaryota</taxon>
        <taxon>Fungi</taxon>
        <taxon>Dikarya</taxon>
        <taxon>Basidiomycota</taxon>
        <taxon>Agaricomycotina</taxon>
        <taxon>Agaricomycetes</taxon>
        <taxon>Agaricomycetidae</taxon>
        <taxon>Agaricales</taxon>
        <taxon>Marasmiineae</taxon>
        <taxon>Mycenaceae</taxon>
        <taxon>Mycena</taxon>
    </lineage>
</organism>
<keyword evidence="1" id="KW-0472">Membrane</keyword>
<name>A0AAD6XTY3_9AGAR</name>
<feature type="transmembrane region" description="Helical" evidence="1">
    <location>
        <begin position="81"/>
        <end position="102"/>
    </location>
</feature>
<protein>
    <recommendedName>
        <fullName evidence="4">Glycosyltransferase</fullName>
    </recommendedName>
</protein>
<keyword evidence="3" id="KW-1185">Reference proteome</keyword>
<dbReference type="AlphaFoldDB" id="A0AAD6XTY3"/>
<accession>A0AAD6XTY3</accession>
<feature type="transmembrane region" description="Helical" evidence="1">
    <location>
        <begin position="169"/>
        <end position="188"/>
    </location>
</feature>
<sequence>MSRALRAVNVAATVLPAALVLVWPSWSAYEFSPRRLLHSPDALALFLAPWTCRVDICAFLSRIVQAGIVLRSPNLVVARSYALWFAIAGLRTLVGYILTRAVGWAYPPLFSHSALYERTSGLGPPLLALLVLAGVRGWPGLPAHRIEVVEPLVLGAICAALTWMDDAPWTYAAAIVLVVPIAIISKLLPAPTAEKTLAHTPPTRSRSIAKGVLACLVAIAVPQLVPAPLHPVAFPATPSPLLDVLILSYPRPNDRPEFSILGTTLASFVPLTKVPGVTVSVFTHTADHPSFARAQAYFTQAVFHTDTDTHADAAAGQHLHVAEALRWAAARPAPTEWVMLVEDDFPLCGGAHGRESLARVMQALERGRTAAYLERRGAFVGTGGSGLIFHRSLLPIVATLLRLHADVQSALPEGVFRRPADLIMQDCLLGVDPLCPRRAEVMQLHGNATAAGGNLLITSRMILDHIGADASTALGRRYGQDQWRCGWRHPFHGRDEVEVVVV</sequence>
<evidence type="ECO:0000256" key="1">
    <source>
        <dbReference type="SAM" id="Phobius"/>
    </source>
</evidence>
<feature type="transmembrane region" description="Helical" evidence="1">
    <location>
        <begin position="208"/>
        <end position="225"/>
    </location>
</feature>
<evidence type="ECO:0008006" key="4">
    <source>
        <dbReference type="Google" id="ProtNLM"/>
    </source>
</evidence>
<dbReference type="EMBL" id="JARJCN010000002">
    <property type="protein sequence ID" value="KAJ7103010.1"/>
    <property type="molecule type" value="Genomic_DNA"/>
</dbReference>
<evidence type="ECO:0000313" key="2">
    <source>
        <dbReference type="EMBL" id="KAJ7103010.1"/>
    </source>
</evidence>
<keyword evidence="1" id="KW-0812">Transmembrane</keyword>
<keyword evidence="1" id="KW-1133">Transmembrane helix</keyword>